<keyword evidence="10" id="KW-1133">Transmembrane helix</keyword>
<dbReference type="InterPro" id="IPR003594">
    <property type="entry name" value="HATPase_dom"/>
</dbReference>
<dbReference type="PANTHER" id="PTHR43065:SF10">
    <property type="entry name" value="PEROXIDE STRESS-ACTIVATED HISTIDINE KINASE MAK3"/>
    <property type="match status" value="1"/>
</dbReference>
<dbReference type="InterPro" id="IPR004358">
    <property type="entry name" value="Sig_transdc_His_kin-like_C"/>
</dbReference>
<keyword evidence="8" id="KW-0902">Two-component regulatory system</keyword>
<dbReference type="GO" id="GO:0005524">
    <property type="term" value="F:ATP binding"/>
    <property type="evidence" value="ECO:0007669"/>
    <property type="project" value="UniProtKB-KW"/>
</dbReference>
<keyword evidence="10" id="KW-0812">Transmembrane</keyword>
<dbReference type="InterPro" id="IPR036890">
    <property type="entry name" value="HATPase_C_sf"/>
</dbReference>
<dbReference type="Pfam" id="PF02518">
    <property type="entry name" value="HATPase_c"/>
    <property type="match status" value="1"/>
</dbReference>
<feature type="transmembrane region" description="Helical" evidence="10">
    <location>
        <begin position="37"/>
        <end position="57"/>
    </location>
</feature>
<feature type="transmembrane region" description="Helical" evidence="10">
    <location>
        <begin position="133"/>
        <end position="151"/>
    </location>
</feature>
<evidence type="ECO:0000313" key="12">
    <source>
        <dbReference type="EMBL" id="SET24123.1"/>
    </source>
</evidence>
<reference evidence="13" key="1">
    <citation type="submission" date="2016-10" db="EMBL/GenBank/DDBJ databases">
        <authorList>
            <person name="Varghese N."/>
            <person name="Submissions S."/>
        </authorList>
    </citation>
    <scope>NUCLEOTIDE SEQUENCE [LARGE SCALE GENOMIC DNA]</scope>
    <source>
        <strain evidence="13">CGMCC 1.6489</strain>
    </source>
</reference>
<evidence type="ECO:0000256" key="7">
    <source>
        <dbReference type="ARBA" id="ARBA00022840"/>
    </source>
</evidence>
<feature type="transmembrane region" description="Helical" evidence="10">
    <location>
        <begin position="63"/>
        <end position="84"/>
    </location>
</feature>
<feature type="transmembrane region" description="Helical" evidence="10">
    <location>
        <begin position="262"/>
        <end position="279"/>
    </location>
</feature>
<dbReference type="GO" id="GO:0000160">
    <property type="term" value="P:phosphorelay signal transduction system"/>
    <property type="evidence" value="ECO:0007669"/>
    <property type="project" value="UniProtKB-KW"/>
</dbReference>
<dbReference type="RefSeq" id="WP_091850255.1">
    <property type="nucleotide sequence ID" value="NZ_FOHZ01000006.1"/>
</dbReference>
<feature type="transmembrane region" description="Helical" evidence="10">
    <location>
        <begin position="163"/>
        <end position="186"/>
    </location>
</feature>
<dbReference type="InterPro" id="IPR005467">
    <property type="entry name" value="His_kinase_dom"/>
</dbReference>
<dbReference type="SUPFAM" id="SSF55874">
    <property type="entry name" value="ATPase domain of HSP90 chaperone/DNA topoisomerase II/histidine kinase"/>
    <property type="match status" value="1"/>
</dbReference>
<dbReference type="NCBIfam" id="TIGR02916">
    <property type="entry name" value="PEP_his_kin"/>
    <property type="match status" value="1"/>
</dbReference>
<evidence type="ECO:0000256" key="5">
    <source>
        <dbReference type="ARBA" id="ARBA00022741"/>
    </source>
</evidence>
<dbReference type="OrthoDB" id="9785691at2"/>
<dbReference type="EC" id="2.7.13.3" evidence="2"/>
<dbReference type="PRINTS" id="PR00344">
    <property type="entry name" value="BCTRLSENSOR"/>
</dbReference>
<evidence type="ECO:0000256" key="1">
    <source>
        <dbReference type="ARBA" id="ARBA00000085"/>
    </source>
</evidence>
<evidence type="ECO:0000256" key="6">
    <source>
        <dbReference type="ARBA" id="ARBA00022777"/>
    </source>
</evidence>
<dbReference type="InterPro" id="IPR014265">
    <property type="entry name" value="XrtA/PrsK"/>
</dbReference>
<dbReference type="EMBL" id="FOHZ01000006">
    <property type="protein sequence ID" value="SET24123.1"/>
    <property type="molecule type" value="Genomic_DNA"/>
</dbReference>
<proteinExistence type="predicted"/>
<organism evidence="12 13">
    <name type="scientific">Marinobacter segnicrescens</name>
    <dbReference type="NCBI Taxonomy" id="430453"/>
    <lineage>
        <taxon>Bacteria</taxon>
        <taxon>Pseudomonadati</taxon>
        <taxon>Pseudomonadota</taxon>
        <taxon>Gammaproteobacteria</taxon>
        <taxon>Pseudomonadales</taxon>
        <taxon>Marinobacteraceae</taxon>
        <taxon>Marinobacter</taxon>
    </lineage>
</organism>
<keyword evidence="3" id="KW-0597">Phosphoprotein</keyword>
<evidence type="ECO:0000256" key="8">
    <source>
        <dbReference type="ARBA" id="ARBA00023012"/>
    </source>
</evidence>
<feature type="transmembrane region" description="Helical" evidence="10">
    <location>
        <begin position="198"/>
        <end position="216"/>
    </location>
</feature>
<protein>
    <recommendedName>
        <fullName evidence="2">histidine kinase</fullName>
        <ecNumber evidence="2">2.7.13.3</ecNumber>
    </recommendedName>
</protein>
<evidence type="ECO:0000256" key="4">
    <source>
        <dbReference type="ARBA" id="ARBA00022679"/>
    </source>
</evidence>
<dbReference type="Proteomes" id="UP000198762">
    <property type="component" value="Unassembled WGS sequence"/>
</dbReference>
<keyword evidence="7" id="KW-0067">ATP-binding</keyword>
<feature type="region of interest" description="Disordered" evidence="9">
    <location>
        <begin position="689"/>
        <end position="718"/>
    </location>
</feature>
<accession>A0A1I0CWA7</accession>
<dbReference type="PROSITE" id="PS50109">
    <property type="entry name" value="HIS_KIN"/>
    <property type="match status" value="1"/>
</dbReference>
<evidence type="ECO:0000313" key="13">
    <source>
        <dbReference type="Proteomes" id="UP000198762"/>
    </source>
</evidence>
<evidence type="ECO:0000256" key="9">
    <source>
        <dbReference type="SAM" id="MobiDB-lite"/>
    </source>
</evidence>
<dbReference type="Gene3D" id="3.30.565.10">
    <property type="entry name" value="Histidine kinase-like ATPase, C-terminal domain"/>
    <property type="match status" value="1"/>
</dbReference>
<evidence type="ECO:0000256" key="2">
    <source>
        <dbReference type="ARBA" id="ARBA00012438"/>
    </source>
</evidence>
<evidence type="ECO:0000259" key="11">
    <source>
        <dbReference type="PROSITE" id="PS50109"/>
    </source>
</evidence>
<keyword evidence="5" id="KW-0547">Nucleotide-binding</keyword>
<dbReference type="AlphaFoldDB" id="A0A1I0CWA7"/>
<feature type="compositionally biased region" description="Acidic residues" evidence="9">
    <location>
        <begin position="693"/>
        <end position="704"/>
    </location>
</feature>
<dbReference type="SMART" id="SM00387">
    <property type="entry name" value="HATPase_c"/>
    <property type="match status" value="1"/>
</dbReference>
<comment type="catalytic activity">
    <reaction evidence="1">
        <text>ATP + protein L-histidine = ADP + protein N-phospho-L-histidine.</text>
        <dbReference type="EC" id="2.7.13.3"/>
    </reaction>
</comment>
<dbReference type="PANTHER" id="PTHR43065">
    <property type="entry name" value="SENSOR HISTIDINE KINASE"/>
    <property type="match status" value="1"/>
</dbReference>
<sequence>MFNEFGLISHAAATLAFMLLGGLILTRYLRRTSDRMLLFSALLSTLWAGSLVSQQLWGEPSFIVRYLLELLRDSGWVMVLLALLRSADRQILAAGRTRRLLGFSTFAIIFVLFTLAALESLLSFPLVSGKLKLVGQIALSLLGICLVEQIWRNSLQSSRSSIRYLCIGILTLFAYDFFMYTDALLFGQISSGFWDARGMVNALIVPLLGITMINTRKQPVEFQLSRNAMFHVSALVFAGIYLLFAAAGGYYVRVLGGDWGDALQMLFITGALAFLGLLLTSRRFRARLMVFISQNFFDYKYDYREEWLKMTRELANLSDQPPLPERIIRILAGLLESSSGALWVRDEDGNFMLQNTVNMEQPRFTSIDGTCELARFFSEREWIIDLDEYRSDPVRYNLLEIPDPILKFSHGWLLIPMYLGNELYGITLVGRANARVELNWENFDLVRVVARQTCNLLAQADAQNRLSRAMQFEAVSKASAFMVHDLKTLIAQLSLLVRNSAHHRDNPAFIDDMISTTDHAVQKMSNLVDHIRKPAPVQGEQSPLNLHQMIGELATHYCRNQPRPRVLGPSDPVMVRADRDQLWSVLGHLIQNAQDATPPDGEVTLTLKASSDHVVLFIQDTGTGMSEEFIRMQLFKPFESTKGLTGMGIGAYQAREYVRQLGGNIDVTSEPGMGSCFSVLLPTVRLASRTEPADPEPDTVEEPAPEALPERARGLHSP</sequence>
<feature type="domain" description="Histidine kinase" evidence="11">
    <location>
        <begin position="481"/>
        <end position="685"/>
    </location>
</feature>
<keyword evidence="4" id="KW-0808">Transferase</keyword>
<feature type="compositionally biased region" description="Basic and acidic residues" evidence="9">
    <location>
        <begin position="708"/>
        <end position="718"/>
    </location>
</feature>
<feature type="transmembrane region" description="Helical" evidence="10">
    <location>
        <begin position="105"/>
        <end position="127"/>
    </location>
</feature>
<keyword evidence="10" id="KW-0472">Membrane</keyword>
<gene>
    <name evidence="12" type="ORF">SAMN04487962_10626</name>
</gene>
<dbReference type="GO" id="GO:0004673">
    <property type="term" value="F:protein histidine kinase activity"/>
    <property type="evidence" value="ECO:0007669"/>
    <property type="project" value="UniProtKB-EC"/>
</dbReference>
<feature type="transmembrane region" description="Helical" evidence="10">
    <location>
        <begin position="228"/>
        <end position="250"/>
    </location>
</feature>
<evidence type="ECO:0000256" key="10">
    <source>
        <dbReference type="SAM" id="Phobius"/>
    </source>
</evidence>
<dbReference type="SUPFAM" id="SSF55781">
    <property type="entry name" value="GAF domain-like"/>
    <property type="match status" value="1"/>
</dbReference>
<dbReference type="STRING" id="430453.SAMN04487962_10626"/>
<feature type="transmembrane region" description="Helical" evidence="10">
    <location>
        <begin position="6"/>
        <end position="25"/>
    </location>
</feature>
<name>A0A1I0CWA7_9GAMM</name>
<keyword evidence="13" id="KW-1185">Reference proteome</keyword>
<keyword evidence="6 12" id="KW-0418">Kinase</keyword>
<evidence type="ECO:0000256" key="3">
    <source>
        <dbReference type="ARBA" id="ARBA00022553"/>
    </source>
</evidence>